<dbReference type="InterPro" id="IPR001494">
    <property type="entry name" value="Importin-beta_N"/>
</dbReference>
<evidence type="ECO:0000256" key="5">
    <source>
        <dbReference type="ARBA" id="ARBA00022737"/>
    </source>
</evidence>
<dbReference type="GO" id="GO:0006606">
    <property type="term" value="P:protein import into nucleus"/>
    <property type="evidence" value="ECO:0007669"/>
    <property type="project" value="InterPro"/>
</dbReference>
<feature type="compositionally biased region" description="Low complexity" evidence="9">
    <location>
        <begin position="358"/>
        <end position="368"/>
    </location>
</feature>
<dbReference type="PANTHER" id="PTHR10527">
    <property type="entry name" value="IMPORTIN BETA"/>
    <property type="match status" value="1"/>
</dbReference>
<accession>A0A1C7N573</accession>
<dbReference type="Pfam" id="PF13513">
    <property type="entry name" value="HEAT_EZ"/>
    <property type="match status" value="1"/>
</dbReference>
<keyword evidence="7" id="KW-0539">Nucleus</keyword>
<dbReference type="OrthoDB" id="951172at2759"/>
<dbReference type="InterPro" id="IPR016024">
    <property type="entry name" value="ARM-type_fold"/>
</dbReference>
<keyword evidence="6" id="KW-0653">Protein transport</keyword>
<name>A0A1C7N573_9FUNG</name>
<feature type="region of interest" description="Disordered" evidence="9">
    <location>
        <begin position="344"/>
        <end position="372"/>
    </location>
</feature>
<dbReference type="GO" id="GO:0031267">
    <property type="term" value="F:small GTPase binding"/>
    <property type="evidence" value="ECO:0007669"/>
    <property type="project" value="InterPro"/>
</dbReference>
<dbReference type="GO" id="GO:0005737">
    <property type="term" value="C:cytoplasm"/>
    <property type="evidence" value="ECO:0007669"/>
    <property type="project" value="UniProtKB-SubCell"/>
</dbReference>
<reference evidence="11 12" key="1">
    <citation type="submission" date="2016-03" db="EMBL/GenBank/DDBJ databases">
        <title>Choanephora cucurbitarum.</title>
        <authorList>
            <person name="Min B."/>
            <person name="Park H."/>
            <person name="Park J.-H."/>
            <person name="Shin H.-D."/>
            <person name="Choi I.-G."/>
        </authorList>
    </citation>
    <scope>NUCLEOTIDE SEQUENCE [LARGE SCALE GENOMIC DNA]</scope>
    <source>
        <strain evidence="11 12">KUS-F28377</strain>
    </source>
</reference>
<evidence type="ECO:0000256" key="3">
    <source>
        <dbReference type="ARBA" id="ARBA00022448"/>
    </source>
</evidence>
<comment type="caution">
    <text evidence="11">The sequence shown here is derived from an EMBL/GenBank/DDBJ whole genome shotgun (WGS) entry which is preliminary data.</text>
</comment>
<dbReference type="SUPFAM" id="SSF48371">
    <property type="entry name" value="ARM repeat"/>
    <property type="match status" value="1"/>
</dbReference>
<protein>
    <submittedName>
        <fullName evidence="11">Transportin-1</fullName>
    </submittedName>
</protein>
<sequence length="917" mass="104217">MEWQPQPQGLRELMLILNDASDPNYRDQALVNQRLYLFNQYPDYNAYLVYIVTKLTPENLQLCKTAGSQLKNNLRNNFHMIPSTVLDYVKQCCIDVLNHPNSDMVGKTISSLISIILQRGQMIDWPEIIPLLIEKLDDSNQRIVETAFDTIYMICEDLAPELDQEIDGVRPLATLLHKLTQFYSSPDVRFRIQALNATSQFVSLKPVSFVQQLDLILANLYQSVADTHPRVLHEFGRILTHLLEVFPEKLEPYFDDTIQYMINALSDNDREIALGACDFWTLYAQSSHYQHSPTHRLPEVAQGLLRLMVYSDLELFELQDEESMPHYSFQACSSKHAPLPLRQELSDPEEDSDTTSVDNQSESSFSQQDDFDDDDFYSQDSLRKCSAAALDALSVTFQDDFVVCVLDHLLKHVLVHPEWLIRESGILAIGATAEGQYLDKLIPFLLHSVQDSKSLIRSISCWAISRFSHWLVNKYDEDEQGRQLFFEPVLSALLSRLLDTNKRVQEAACTAFIVLEEHASFRLIPYIQPILFYLNQASDLYGRKNRSRLYDALGTFAMAVGTELNRPENICLLMPPLIEKWNTLSDKDTDLFPLLECLSNITTALGPGFIQYVDPVLSRCTKLISSTLQEQVLADQYPDEMMPPNVEFLIAALGLVSGIVRGLGPKIEPLITETNSPLLVLLRQCIHDPVSEVLQATCALIGDIAIASFDVLVPCLHDLIVEIMDILLHHQDCMLSISVYNNALWALGEMVMRWGNDAHPYVFGLLKVCIPFLTHPQSPASVKENAMVALGRLGLASPQYVASHMKMFVRPWLKKSMSVRDGEEKDTSFQGLCAMIKFNPLDVQDELCLLWTAMASVQDPSHELINAFSEIVSGFHHLLEEKRWNDILSQLNDDTQKTILDLLERNPNYKFVNKLLV</sequence>
<evidence type="ECO:0000256" key="4">
    <source>
        <dbReference type="ARBA" id="ARBA00022490"/>
    </source>
</evidence>
<dbReference type="InterPro" id="IPR040122">
    <property type="entry name" value="Importin_beta"/>
</dbReference>
<dbReference type="Gene3D" id="1.25.10.10">
    <property type="entry name" value="Leucine-rich Repeat Variant"/>
    <property type="match status" value="1"/>
</dbReference>
<evidence type="ECO:0000256" key="1">
    <source>
        <dbReference type="ARBA" id="ARBA00004123"/>
    </source>
</evidence>
<evidence type="ECO:0000313" key="11">
    <source>
        <dbReference type="EMBL" id="OBZ83816.1"/>
    </source>
</evidence>
<dbReference type="AlphaFoldDB" id="A0A1C7N573"/>
<evidence type="ECO:0000313" key="12">
    <source>
        <dbReference type="Proteomes" id="UP000093000"/>
    </source>
</evidence>
<evidence type="ECO:0000259" key="10">
    <source>
        <dbReference type="Pfam" id="PF03810"/>
    </source>
</evidence>
<organism evidence="11 12">
    <name type="scientific">Choanephora cucurbitarum</name>
    <dbReference type="NCBI Taxonomy" id="101091"/>
    <lineage>
        <taxon>Eukaryota</taxon>
        <taxon>Fungi</taxon>
        <taxon>Fungi incertae sedis</taxon>
        <taxon>Mucoromycota</taxon>
        <taxon>Mucoromycotina</taxon>
        <taxon>Mucoromycetes</taxon>
        <taxon>Mucorales</taxon>
        <taxon>Mucorineae</taxon>
        <taxon>Choanephoraceae</taxon>
        <taxon>Choanephoroideae</taxon>
        <taxon>Choanephora</taxon>
    </lineage>
</organism>
<dbReference type="EMBL" id="LUGH01000599">
    <property type="protein sequence ID" value="OBZ83816.1"/>
    <property type="molecule type" value="Genomic_DNA"/>
</dbReference>
<gene>
    <name evidence="11" type="primary">TNPO1</name>
    <name evidence="11" type="ORF">A0J61_08129</name>
</gene>
<evidence type="ECO:0000256" key="8">
    <source>
        <dbReference type="ARBA" id="ARBA00038423"/>
    </source>
</evidence>
<dbReference type="GO" id="GO:0031981">
    <property type="term" value="C:nuclear lumen"/>
    <property type="evidence" value="ECO:0007669"/>
    <property type="project" value="UniProtKB-ARBA"/>
</dbReference>
<dbReference type="FunFam" id="1.25.10.10:FF:000028">
    <property type="entry name" value="Transportin-1 isoform 1"/>
    <property type="match status" value="1"/>
</dbReference>
<evidence type="ECO:0000256" key="9">
    <source>
        <dbReference type="SAM" id="MobiDB-lite"/>
    </source>
</evidence>
<keyword evidence="12" id="KW-1185">Reference proteome</keyword>
<proteinExistence type="inferred from homology"/>
<evidence type="ECO:0000256" key="7">
    <source>
        <dbReference type="ARBA" id="ARBA00023242"/>
    </source>
</evidence>
<comment type="subcellular location">
    <subcellularLocation>
        <location evidence="2">Cytoplasm</location>
    </subcellularLocation>
    <subcellularLocation>
        <location evidence="1">Nucleus</location>
    </subcellularLocation>
</comment>
<keyword evidence="5" id="KW-0677">Repeat</keyword>
<dbReference type="InterPro" id="IPR011989">
    <property type="entry name" value="ARM-like"/>
</dbReference>
<dbReference type="Proteomes" id="UP000093000">
    <property type="component" value="Unassembled WGS sequence"/>
</dbReference>
<evidence type="ECO:0000256" key="6">
    <source>
        <dbReference type="ARBA" id="ARBA00022927"/>
    </source>
</evidence>
<evidence type="ECO:0000256" key="2">
    <source>
        <dbReference type="ARBA" id="ARBA00004496"/>
    </source>
</evidence>
<dbReference type="Pfam" id="PF03810">
    <property type="entry name" value="IBN_N"/>
    <property type="match status" value="1"/>
</dbReference>
<keyword evidence="3" id="KW-0813">Transport</keyword>
<keyword evidence="4" id="KW-0963">Cytoplasm</keyword>
<feature type="domain" description="Importin N-terminal" evidence="10">
    <location>
        <begin position="32"/>
        <end position="98"/>
    </location>
</feature>
<dbReference type="STRING" id="101091.A0A1C7N573"/>
<comment type="similarity">
    <text evidence="8">Belongs to the importin beta family. Importin beta-2 subfamily.</text>
</comment>
<dbReference type="InParanoid" id="A0A1C7N573"/>